<evidence type="ECO:0000313" key="2">
    <source>
        <dbReference type="EMBL" id="KKM75267.1"/>
    </source>
</evidence>
<protein>
    <recommendedName>
        <fullName evidence="1">Putative zinc-ribbon domain-containing protein</fullName>
    </recommendedName>
</protein>
<feature type="non-terminal residue" evidence="2">
    <location>
        <position position="1"/>
    </location>
</feature>
<gene>
    <name evidence="2" type="ORF">LCGC14_1392010</name>
</gene>
<organism evidence="2">
    <name type="scientific">marine sediment metagenome</name>
    <dbReference type="NCBI Taxonomy" id="412755"/>
    <lineage>
        <taxon>unclassified sequences</taxon>
        <taxon>metagenomes</taxon>
        <taxon>ecological metagenomes</taxon>
    </lineage>
</organism>
<dbReference type="InterPro" id="IPR059113">
    <property type="entry name" value="Znf_ribbon"/>
</dbReference>
<dbReference type="Pfam" id="PF13248">
    <property type="entry name" value="Zn_ribbon_3"/>
    <property type="match status" value="1"/>
</dbReference>
<sequence>LPLGVLKNKIHDLFYIYKIKIISEDSTEIRAKQGSQFQSRGLGTSFVNAKRLPKRISIFINKNDIDYKIEVEMEESLGLGLMTSGMKRKYMIYFKMLMEIFKRGTQELMPEETPVSPLNKLNYCVYCGNKIIRQEQKFCGNCGKNLDLSY</sequence>
<comment type="caution">
    <text evidence="2">The sequence shown here is derived from an EMBL/GenBank/DDBJ whole genome shotgun (WGS) entry which is preliminary data.</text>
</comment>
<reference evidence="2" key="1">
    <citation type="journal article" date="2015" name="Nature">
        <title>Complex archaea that bridge the gap between prokaryotes and eukaryotes.</title>
        <authorList>
            <person name="Spang A."/>
            <person name="Saw J.H."/>
            <person name="Jorgensen S.L."/>
            <person name="Zaremba-Niedzwiedzka K."/>
            <person name="Martijn J."/>
            <person name="Lind A.E."/>
            <person name="van Eijk R."/>
            <person name="Schleper C."/>
            <person name="Guy L."/>
            <person name="Ettema T.J."/>
        </authorList>
    </citation>
    <scope>NUCLEOTIDE SEQUENCE</scope>
</reference>
<dbReference type="AlphaFoldDB" id="A0A0F9N1B9"/>
<name>A0A0F9N1B9_9ZZZZ</name>
<dbReference type="EMBL" id="LAZR01009007">
    <property type="protein sequence ID" value="KKM75267.1"/>
    <property type="molecule type" value="Genomic_DNA"/>
</dbReference>
<feature type="domain" description="Putative zinc-ribbon" evidence="1">
    <location>
        <begin position="122"/>
        <end position="146"/>
    </location>
</feature>
<proteinExistence type="predicted"/>
<accession>A0A0F9N1B9</accession>
<evidence type="ECO:0000259" key="1">
    <source>
        <dbReference type="Pfam" id="PF13248"/>
    </source>
</evidence>